<gene>
    <name evidence="2" type="ordered locus">BHWA1_00865</name>
</gene>
<protein>
    <submittedName>
        <fullName evidence="2">Uncharacterized protein</fullName>
    </submittedName>
</protein>
<evidence type="ECO:0000313" key="3">
    <source>
        <dbReference type="Proteomes" id="UP000001803"/>
    </source>
</evidence>
<proteinExistence type="predicted"/>
<dbReference type="Proteomes" id="UP000001803">
    <property type="component" value="Chromosome"/>
</dbReference>
<dbReference type="RefSeq" id="WP_012670407.1">
    <property type="nucleotide sequence ID" value="NC_012225.1"/>
</dbReference>
<feature type="coiled-coil region" evidence="1">
    <location>
        <begin position="426"/>
        <end position="453"/>
    </location>
</feature>
<evidence type="ECO:0000256" key="1">
    <source>
        <dbReference type="SAM" id="Coils"/>
    </source>
</evidence>
<keyword evidence="1" id="KW-0175">Coiled coil</keyword>
<accession>A0A3B6VGB0</accession>
<dbReference type="EMBL" id="CP001357">
    <property type="protein sequence ID" value="ACN83358.1"/>
    <property type="molecule type" value="Genomic_DNA"/>
</dbReference>
<organism evidence="2 3">
    <name type="scientific">Brachyspira hyodysenteriae (strain ATCC 49526 / WA1)</name>
    <dbReference type="NCBI Taxonomy" id="565034"/>
    <lineage>
        <taxon>Bacteria</taxon>
        <taxon>Pseudomonadati</taxon>
        <taxon>Spirochaetota</taxon>
        <taxon>Spirochaetia</taxon>
        <taxon>Brachyspirales</taxon>
        <taxon>Brachyspiraceae</taxon>
        <taxon>Brachyspira</taxon>
    </lineage>
</organism>
<evidence type="ECO:0000313" key="2">
    <source>
        <dbReference type="EMBL" id="ACN83358.1"/>
    </source>
</evidence>
<keyword evidence="3" id="KW-1185">Reference proteome</keyword>
<dbReference type="KEGG" id="bhy:BHWA1_00865"/>
<sequence length="517" mass="57383">MLYDNEDKKDKKDKNYKEKSFDNVILGNAASEVVDRYGSAVKEHFVAYSGVDNEAGKQLTKGLKDISQYKVNPENEYSNLKQQAGFSAEVKHVARKNAENIINKNGQRVVRTDDVGRVNDQLYDHVTYDEHGNIIEQSQMKFVGHDSSSALQKLASKDYQKYLDNDVPMDVPSEQYEGIKIEAEAKAKSCYEQAERLKQDGKFDIAEKKIEEAKKYEKISKNIRKSTVSSDESMEARVNPEVSTAKDIVKLGHRAGLEQAKMGAAIGGGISIIRNCVACFNGDKEPEDAIKDVALDTGKAAAVSYGTAFTGSVIKGAMQNSKNAMLQNVSKTSLPAMLVTTTLEVGKTFKRYFSGEIDGVQCFEELGEKGVGMMSSSMFAVAFQAAIPIPVVGALVGSMVGYAFSSAYYKEVLNVFKEAKLAHERRLRIEAECAEAIKMIREYRERLESIISEYLIDHITVFNDAINQMNSALELGDIDSFIEGNNKIINKLGKKSQFNSFKEIDDFMNSDIDTLTI</sequence>
<reference evidence="2 3" key="1">
    <citation type="journal article" date="2009" name="PLoS ONE">
        <title>Genome sequence of the pathogenic intestinal spirochete Brachyspira hyodysenteriae reveals adaptations to its lifestyle in the porcine large intestine.</title>
        <authorList>
            <person name="Bellgard M.I."/>
            <person name="Wanchanthuek P."/>
            <person name="La T."/>
            <person name="Ryan K."/>
            <person name="Moolhuijzen P."/>
            <person name="Albertyn Z."/>
            <person name="Shaban B."/>
            <person name="Motro Y."/>
            <person name="Dunn D.S."/>
            <person name="Schibeci D."/>
            <person name="Hunter A."/>
            <person name="Barrero R."/>
            <person name="Phillips N.D."/>
            <person name="Hampson D.J."/>
        </authorList>
    </citation>
    <scope>NUCLEOTIDE SEQUENCE [LARGE SCALE GENOMIC DNA]</scope>
    <source>
        <strain evidence="3">ATCC 49526 / WA1</strain>
    </source>
</reference>
<dbReference type="AlphaFoldDB" id="A0A3B6VGB0"/>
<dbReference type="STRING" id="565034.BHWA1_00865"/>
<name>A0A3B6VGB0_BRAHW</name>